<accession>X1ALI5</accession>
<evidence type="ECO:0000313" key="3">
    <source>
        <dbReference type="EMBL" id="GAG70367.1"/>
    </source>
</evidence>
<sequence length="322" mass="36733">MYILITGGAGFIGSHLCEKLIDLNHKIICIDNFNNYYNPKIKENNLKNIIDNKNFTLYRLDILNKEKINEIFSAQKINIIIHLAARAGVRPSLSNALLYEAVNVQGTINLLEACKDYGIKKFIFASSSSVYGDNKKVPFSEDDNVDNPISPYAATKKSGELICYTYHHLYDISILCFRLFTVYGPRQRPEMAIHKFTRHILEEKPIEVYGNGTSSRDYTYIDDIISGIISSLDKINGYEIINLGNSKPINLLKLINLIEKAINRKAVIKYADAQPGDVFTTYADIRKAKKMLKYQPETSIEEGIENFIKWYKKKEEGSPFYG</sequence>
<protein>
    <recommendedName>
        <fullName evidence="2">NAD-dependent epimerase/dehydratase domain-containing protein</fullName>
    </recommendedName>
</protein>
<dbReference type="PANTHER" id="PTHR43574">
    <property type="entry name" value="EPIMERASE-RELATED"/>
    <property type="match status" value="1"/>
</dbReference>
<dbReference type="SUPFAM" id="SSF51735">
    <property type="entry name" value="NAD(P)-binding Rossmann-fold domains"/>
    <property type="match status" value="1"/>
</dbReference>
<name>X1ALI5_9ZZZZ</name>
<evidence type="ECO:0000256" key="1">
    <source>
        <dbReference type="ARBA" id="ARBA00023027"/>
    </source>
</evidence>
<gene>
    <name evidence="3" type="ORF">S01H4_01658</name>
</gene>
<dbReference type="AlphaFoldDB" id="X1ALI5"/>
<dbReference type="Pfam" id="PF01370">
    <property type="entry name" value="Epimerase"/>
    <property type="match status" value="1"/>
</dbReference>
<organism evidence="3">
    <name type="scientific">marine sediment metagenome</name>
    <dbReference type="NCBI Taxonomy" id="412755"/>
    <lineage>
        <taxon>unclassified sequences</taxon>
        <taxon>metagenomes</taxon>
        <taxon>ecological metagenomes</taxon>
    </lineage>
</organism>
<dbReference type="PRINTS" id="PR01713">
    <property type="entry name" value="NUCEPIMERASE"/>
</dbReference>
<comment type="caution">
    <text evidence="3">The sequence shown here is derived from an EMBL/GenBank/DDBJ whole genome shotgun (WGS) entry which is preliminary data.</text>
</comment>
<dbReference type="Gene3D" id="3.40.50.720">
    <property type="entry name" value="NAD(P)-binding Rossmann-like Domain"/>
    <property type="match status" value="1"/>
</dbReference>
<reference evidence="3" key="1">
    <citation type="journal article" date="2014" name="Front. Microbiol.">
        <title>High frequency of phylogenetically diverse reductive dehalogenase-homologous genes in deep subseafloor sedimentary metagenomes.</title>
        <authorList>
            <person name="Kawai M."/>
            <person name="Futagami T."/>
            <person name="Toyoda A."/>
            <person name="Takaki Y."/>
            <person name="Nishi S."/>
            <person name="Hori S."/>
            <person name="Arai W."/>
            <person name="Tsubouchi T."/>
            <person name="Morono Y."/>
            <person name="Uchiyama I."/>
            <person name="Ito T."/>
            <person name="Fujiyama A."/>
            <person name="Inagaki F."/>
            <person name="Takami H."/>
        </authorList>
    </citation>
    <scope>NUCLEOTIDE SEQUENCE</scope>
    <source>
        <strain evidence="3">Expedition CK06-06</strain>
    </source>
</reference>
<feature type="domain" description="NAD-dependent epimerase/dehydratase" evidence="2">
    <location>
        <begin position="3"/>
        <end position="244"/>
    </location>
</feature>
<keyword evidence="1" id="KW-0520">NAD</keyword>
<dbReference type="InterPro" id="IPR001509">
    <property type="entry name" value="Epimerase_deHydtase"/>
</dbReference>
<proteinExistence type="predicted"/>
<dbReference type="Gene3D" id="3.90.25.10">
    <property type="entry name" value="UDP-galactose 4-epimerase, domain 1"/>
    <property type="match status" value="1"/>
</dbReference>
<dbReference type="EMBL" id="BART01000313">
    <property type="protein sequence ID" value="GAG70367.1"/>
    <property type="molecule type" value="Genomic_DNA"/>
</dbReference>
<evidence type="ECO:0000259" key="2">
    <source>
        <dbReference type="Pfam" id="PF01370"/>
    </source>
</evidence>
<dbReference type="InterPro" id="IPR036291">
    <property type="entry name" value="NAD(P)-bd_dom_sf"/>
</dbReference>